<feature type="region of interest" description="Disordered" evidence="1">
    <location>
        <begin position="1"/>
        <end position="50"/>
    </location>
</feature>
<dbReference type="Proteomes" id="UP001215598">
    <property type="component" value="Unassembled WGS sequence"/>
</dbReference>
<name>A0AAD7I8W0_9AGAR</name>
<proteinExistence type="predicted"/>
<dbReference type="EMBL" id="JARKIB010000115">
    <property type="protein sequence ID" value="KAJ7737686.1"/>
    <property type="molecule type" value="Genomic_DNA"/>
</dbReference>
<sequence>MNRSPMTDVEMPAANTGGSKRQREGSPERSSHSAKRTAVASQEASTAGSPAATSIWMMAIQQCTADRVRVPPALVLEEFCNMHDEALKEFQTAQKQYQKALITLERFTQASENDATPAIVSNAIKAPTVQLLKGTPNFEHTDGDTNNVKSIMDEAIAAARKNAVAFLTATYVAQVEHCKSSVDVKACADALASAFKAYAKEIIESAQLDGDVHIWDTCIARLRITFEAELTNLSFDFAAKVRQEAASKEAKANAVESARLVVQEEGQDGQEGAEEGRQERRPRRRKRRNARAAQGQEGQGQGEGEGQRPSLAPIPAPPLHDVSSWVSPPGSTFHHHRPDTYPDVFFNAPPDVRTRFVTSQMSELYYDTRLINRAFHNLTDVPLPENQQKLLALNPKF</sequence>
<feature type="compositionally biased region" description="Polar residues" evidence="1">
    <location>
        <begin position="39"/>
        <end position="50"/>
    </location>
</feature>
<evidence type="ECO:0000313" key="3">
    <source>
        <dbReference type="Proteomes" id="UP001215598"/>
    </source>
</evidence>
<evidence type="ECO:0000256" key="1">
    <source>
        <dbReference type="SAM" id="MobiDB-lite"/>
    </source>
</evidence>
<accession>A0AAD7I8W0</accession>
<feature type="region of interest" description="Disordered" evidence="1">
    <location>
        <begin position="262"/>
        <end position="334"/>
    </location>
</feature>
<feature type="non-terminal residue" evidence="2">
    <location>
        <position position="397"/>
    </location>
</feature>
<feature type="compositionally biased region" description="Basic and acidic residues" evidence="1">
    <location>
        <begin position="21"/>
        <end position="31"/>
    </location>
</feature>
<reference evidence="2" key="1">
    <citation type="submission" date="2023-03" db="EMBL/GenBank/DDBJ databases">
        <title>Massive genome expansion in bonnet fungi (Mycena s.s.) driven by repeated elements and novel gene families across ecological guilds.</title>
        <authorList>
            <consortium name="Lawrence Berkeley National Laboratory"/>
            <person name="Harder C.B."/>
            <person name="Miyauchi S."/>
            <person name="Viragh M."/>
            <person name="Kuo A."/>
            <person name="Thoen E."/>
            <person name="Andreopoulos B."/>
            <person name="Lu D."/>
            <person name="Skrede I."/>
            <person name="Drula E."/>
            <person name="Henrissat B."/>
            <person name="Morin E."/>
            <person name="Kohler A."/>
            <person name="Barry K."/>
            <person name="LaButti K."/>
            <person name="Morin E."/>
            <person name="Salamov A."/>
            <person name="Lipzen A."/>
            <person name="Mereny Z."/>
            <person name="Hegedus B."/>
            <person name="Baldrian P."/>
            <person name="Stursova M."/>
            <person name="Weitz H."/>
            <person name="Taylor A."/>
            <person name="Grigoriev I.V."/>
            <person name="Nagy L.G."/>
            <person name="Martin F."/>
            <person name="Kauserud H."/>
        </authorList>
    </citation>
    <scope>NUCLEOTIDE SEQUENCE</scope>
    <source>
        <strain evidence="2">CBHHK182m</strain>
    </source>
</reference>
<keyword evidence="3" id="KW-1185">Reference proteome</keyword>
<evidence type="ECO:0000313" key="2">
    <source>
        <dbReference type="EMBL" id="KAJ7737686.1"/>
    </source>
</evidence>
<dbReference type="AlphaFoldDB" id="A0AAD7I8W0"/>
<gene>
    <name evidence="2" type="ORF">B0H16DRAFT_1425101</name>
</gene>
<comment type="caution">
    <text evidence="2">The sequence shown here is derived from an EMBL/GenBank/DDBJ whole genome shotgun (WGS) entry which is preliminary data.</text>
</comment>
<organism evidence="2 3">
    <name type="scientific">Mycena metata</name>
    <dbReference type="NCBI Taxonomy" id="1033252"/>
    <lineage>
        <taxon>Eukaryota</taxon>
        <taxon>Fungi</taxon>
        <taxon>Dikarya</taxon>
        <taxon>Basidiomycota</taxon>
        <taxon>Agaricomycotina</taxon>
        <taxon>Agaricomycetes</taxon>
        <taxon>Agaricomycetidae</taxon>
        <taxon>Agaricales</taxon>
        <taxon>Marasmiineae</taxon>
        <taxon>Mycenaceae</taxon>
        <taxon>Mycena</taxon>
    </lineage>
</organism>
<protein>
    <submittedName>
        <fullName evidence="2">Uncharacterized protein</fullName>
    </submittedName>
</protein>
<feature type="compositionally biased region" description="Basic residues" evidence="1">
    <location>
        <begin position="280"/>
        <end position="290"/>
    </location>
</feature>